<evidence type="ECO:0000313" key="4">
    <source>
        <dbReference type="Proteomes" id="UP000006242"/>
    </source>
</evidence>
<dbReference type="eggNOG" id="COG2936">
    <property type="taxonomic scope" value="Bacteria"/>
</dbReference>
<evidence type="ECO:0000256" key="1">
    <source>
        <dbReference type="ARBA" id="ARBA00022801"/>
    </source>
</evidence>
<dbReference type="InterPro" id="IPR050585">
    <property type="entry name" value="Xaa-Pro_dipeptidyl-ppase/CocE"/>
</dbReference>
<protein>
    <submittedName>
        <fullName evidence="3">Dipeptidyl-peptidase 4 protein</fullName>
        <ecNumber evidence="3">3.4.14.5</ecNumber>
    </submittedName>
</protein>
<dbReference type="EC" id="3.4.14.5" evidence="3"/>
<evidence type="ECO:0000259" key="2">
    <source>
        <dbReference type="SMART" id="SM00939"/>
    </source>
</evidence>
<dbReference type="SUPFAM" id="SSF53474">
    <property type="entry name" value="alpha/beta-Hydrolases"/>
    <property type="match status" value="1"/>
</dbReference>
<evidence type="ECO:0000313" key="3">
    <source>
        <dbReference type="EMBL" id="ERJ17620.1"/>
    </source>
</evidence>
<dbReference type="GO" id="GO:0008239">
    <property type="term" value="F:dipeptidyl-peptidase activity"/>
    <property type="evidence" value="ECO:0007669"/>
    <property type="project" value="UniProtKB-EC"/>
</dbReference>
<proteinExistence type="predicted"/>
<dbReference type="PANTHER" id="PTHR43056:SF10">
    <property type="entry name" value="COCE_NOND FAMILY, PUTATIVE (AFU_ORTHOLOGUE AFUA_7G00600)-RELATED"/>
    <property type="match status" value="1"/>
</dbReference>
<dbReference type="STRING" id="1033802.SSPSH_003600"/>
<gene>
    <name evidence="3" type="ORF">SSPSH_003600</name>
</gene>
<dbReference type="NCBIfam" id="TIGR00976">
    <property type="entry name" value="CocE_NonD"/>
    <property type="match status" value="1"/>
</dbReference>
<dbReference type="Gene3D" id="1.10.3020.10">
    <property type="entry name" value="alpha-amino acid ester hydrolase ( Helical cap domain)"/>
    <property type="match status" value="1"/>
</dbReference>
<dbReference type="PANTHER" id="PTHR43056">
    <property type="entry name" value="PEPTIDASE S9 PROLYL OLIGOPEPTIDASE"/>
    <property type="match status" value="1"/>
</dbReference>
<dbReference type="RefSeq" id="WP_006915256.1">
    <property type="nucleotide sequence ID" value="NZ_AFNV02000033.1"/>
</dbReference>
<keyword evidence="1 3" id="KW-0378">Hydrolase</keyword>
<dbReference type="SMART" id="SM00939">
    <property type="entry name" value="PepX_C"/>
    <property type="match status" value="1"/>
</dbReference>
<dbReference type="AlphaFoldDB" id="U2EHS8"/>
<reference evidence="3 4" key="1">
    <citation type="journal article" date="2011" name="J. Bacteriol.">
        <title>Genome sequence of Salinisphaera shabanensis, a gammaproteobacterium from the harsh, variable environment of the brine-seawater interface of the Shaban Deep in the Red Sea.</title>
        <authorList>
            <person name="Antunes A."/>
            <person name="Alam I."/>
            <person name="Bajic V.B."/>
            <person name="Stingl U."/>
        </authorList>
    </citation>
    <scope>NUCLEOTIDE SEQUENCE [LARGE SCALE GENOMIC DNA]</scope>
    <source>
        <strain evidence="3 4">E1L3A</strain>
    </source>
</reference>
<dbReference type="InterPro" id="IPR000383">
    <property type="entry name" value="Xaa-Pro-like_dom"/>
</dbReference>
<keyword evidence="4" id="KW-1185">Reference proteome</keyword>
<dbReference type="Pfam" id="PF02129">
    <property type="entry name" value="Peptidase_S15"/>
    <property type="match status" value="1"/>
</dbReference>
<dbReference type="SUPFAM" id="SSF49785">
    <property type="entry name" value="Galactose-binding domain-like"/>
    <property type="match status" value="1"/>
</dbReference>
<dbReference type="InterPro" id="IPR008979">
    <property type="entry name" value="Galactose-bd-like_sf"/>
</dbReference>
<dbReference type="Gene3D" id="2.60.120.260">
    <property type="entry name" value="Galactose-binding domain-like"/>
    <property type="match status" value="1"/>
</dbReference>
<dbReference type="InterPro" id="IPR013736">
    <property type="entry name" value="Xaa-Pro_dipept_C"/>
</dbReference>
<dbReference type="Proteomes" id="UP000006242">
    <property type="component" value="Unassembled WGS sequence"/>
</dbReference>
<dbReference type="EMBL" id="AFNV02000033">
    <property type="protein sequence ID" value="ERJ17620.1"/>
    <property type="molecule type" value="Genomic_DNA"/>
</dbReference>
<name>U2EHS8_9GAMM</name>
<dbReference type="Pfam" id="PF08530">
    <property type="entry name" value="PepX_C"/>
    <property type="match status" value="1"/>
</dbReference>
<feature type="domain" description="Xaa-Pro dipeptidyl-peptidase C-terminal" evidence="2">
    <location>
        <begin position="291"/>
        <end position="548"/>
    </location>
</feature>
<sequence>MSDLPAHEANHRVIEHTTIPMSDGTRLAARIWLPDDADSQPVPAILEYIPYRKRDFTRSRDETMHPVFADNGYAGVRVDLRGSGDSEGVLEDEYLELELQDGVEIIEWLAKQPWCDGSVAMIGISWGGFNGLQVAARQPEALKAVISVCSTDDRYADDVHYMGGCLLGDNLSWASVMFAFNSLPPDPQLVGEQWRDLWFQRLEGSGLWLEKWLSHQTRDDFWRHGSICEDFSSVQCPVLAVSGWADGYTNSVFRLLDKLDVPTQGLVGPWSHKYPHQGVPGPAIDFQGEVLRWCDRWIKNVDNGVENQPALRAWMQESIPPSGSYSYRPGYWAGESQWPPQRDERVYQLEPDLLTENFDDPEPGHQDVESPLSVGLFAGKWCSYAAGPDLPHDQREEDGGALVFDTAAFDNDFEMLGAPVVELELSCNQPTGMVAVRLSDVAPDGSATRCTYGLLNLTHRNGHDRVEELEPGKRYRVSVQCNELGQIIAAGHCLRLSVSCSYYPLAWPPAQSTRLTIHTENSRLRLPERERQPSDAAIAFDAPRDVPGLHVEQLTQGQQRWLVHRDLDSNESTLEVIKDGGRYHIADADLTVADDTREYYSFRTGDFDSPSAEVVAHRTLEREGWSIYTRTRTVLTSDSEDFHVHAELDAYENGRRVYSNNWNRRIARNGV</sequence>
<dbReference type="OrthoDB" id="9806163at2"/>
<dbReference type="InterPro" id="IPR029058">
    <property type="entry name" value="AB_hydrolase_fold"/>
</dbReference>
<organism evidence="3 4">
    <name type="scientific">Salinisphaera shabanensis E1L3A</name>
    <dbReference type="NCBI Taxonomy" id="1033802"/>
    <lineage>
        <taxon>Bacteria</taxon>
        <taxon>Pseudomonadati</taxon>
        <taxon>Pseudomonadota</taxon>
        <taxon>Gammaproteobacteria</taxon>
        <taxon>Salinisphaerales</taxon>
        <taxon>Salinisphaeraceae</taxon>
        <taxon>Salinisphaera</taxon>
    </lineage>
</organism>
<dbReference type="Gene3D" id="3.40.50.1820">
    <property type="entry name" value="alpha/beta hydrolase"/>
    <property type="match status" value="1"/>
</dbReference>
<reference evidence="3 4" key="2">
    <citation type="journal article" date="2013" name="PLoS ONE">
        <title>INDIGO - INtegrated Data Warehouse of MIcrobial GenOmes with Examples from the Red Sea Extremophiles.</title>
        <authorList>
            <person name="Alam I."/>
            <person name="Antunes A."/>
            <person name="Kamau A.A."/>
            <person name="Ba Alawi W."/>
            <person name="Kalkatawi M."/>
            <person name="Stingl U."/>
            <person name="Bajic V.B."/>
        </authorList>
    </citation>
    <scope>NUCLEOTIDE SEQUENCE [LARGE SCALE GENOMIC DNA]</scope>
    <source>
        <strain evidence="3 4">E1L3A</strain>
    </source>
</reference>
<accession>U2EHS8</accession>
<comment type="caution">
    <text evidence="3">The sequence shown here is derived from an EMBL/GenBank/DDBJ whole genome shotgun (WGS) entry which is preliminary data.</text>
</comment>
<dbReference type="InterPro" id="IPR005674">
    <property type="entry name" value="CocE/Ser_esterase"/>
</dbReference>